<proteinExistence type="predicted"/>
<feature type="transmembrane region" description="Helical" evidence="1">
    <location>
        <begin position="39"/>
        <end position="55"/>
    </location>
</feature>
<dbReference type="EMBL" id="FQYV01000023">
    <property type="protein sequence ID" value="SHJ71386.1"/>
    <property type="molecule type" value="Genomic_DNA"/>
</dbReference>
<dbReference type="AlphaFoldDB" id="A0A1M6LJK8"/>
<sequence length="159" mass="19019">MAMTKTKKIILKSIYLVPFGFLFWMLFSRFDSSEVRVSIVAGIIVSLFVVFWNIFEYEKFKDIKAIDFLESQHVIFVENNADNWNRLKEVFNLQIANVKKTKETENLIEYQIYQRITDSILRIEIVNDKIRLNIRRKYFNFIPDMAKNYKLLSKVSNTI</sequence>
<keyword evidence="1" id="KW-0472">Membrane</keyword>
<protein>
    <submittedName>
        <fullName evidence="2">Uncharacterized protein</fullName>
    </submittedName>
</protein>
<evidence type="ECO:0000313" key="3">
    <source>
        <dbReference type="Proteomes" id="UP000184172"/>
    </source>
</evidence>
<reference evidence="3" key="1">
    <citation type="submission" date="2016-11" db="EMBL/GenBank/DDBJ databases">
        <authorList>
            <person name="Varghese N."/>
            <person name="Submissions S."/>
        </authorList>
    </citation>
    <scope>NUCLEOTIDE SEQUENCE [LARGE SCALE GENOMIC DNA]</scope>
    <source>
        <strain evidence="3">DSM 26349</strain>
    </source>
</reference>
<gene>
    <name evidence="2" type="ORF">SAMN04487908_12354</name>
</gene>
<accession>A0A1M6LJK8</accession>
<organism evidence="2 3">
    <name type="scientific">Aequorivita viscosa</name>
    <dbReference type="NCBI Taxonomy" id="797419"/>
    <lineage>
        <taxon>Bacteria</taxon>
        <taxon>Pseudomonadati</taxon>
        <taxon>Bacteroidota</taxon>
        <taxon>Flavobacteriia</taxon>
        <taxon>Flavobacteriales</taxon>
        <taxon>Flavobacteriaceae</taxon>
        <taxon>Aequorivita</taxon>
    </lineage>
</organism>
<keyword evidence="1" id="KW-0812">Transmembrane</keyword>
<evidence type="ECO:0000313" key="2">
    <source>
        <dbReference type="EMBL" id="SHJ71386.1"/>
    </source>
</evidence>
<evidence type="ECO:0000256" key="1">
    <source>
        <dbReference type="SAM" id="Phobius"/>
    </source>
</evidence>
<dbReference type="Proteomes" id="UP000184172">
    <property type="component" value="Unassembled WGS sequence"/>
</dbReference>
<feature type="transmembrane region" description="Helical" evidence="1">
    <location>
        <begin position="9"/>
        <end position="27"/>
    </location>
</feature>
<name>A0A1M6LJK8_9FLAO</name>
<keyword evidence="1" id="KW-1133">Transmembrane helix</keyword>
<keyword evidence="3" id="KW-1185">Reference proteome</keyword>